<protein>
    <recommendedName>
        <fullName evidence="4">DUF4430 domain-containing protein</fullName>
    </recommendedName>
</protein>
<evidence type="ECO:0000313" key="2">
    <source>
        <dbReference type="EMBL" id="OGG59793.1"/>
    </source>
</evidence>
<evidence type="ECO:0000313" key="3">
    <source>
        <dbReference type="Proteomes" id="UP000176377"/>
    </source>
</evidence>
<keyword evidence="1" id="KW-1133">Transmembrane helix</keyword>
<dbReference type="AlphaFoldDB" id="A0A1F6DED3"/>
<feature type="transmembrane region" description="Helical" evidence="1">
    <location>
        <begin position="7"/>
        <end position="27"/>
    </location>
</feature>
<keyword evidence="1" id="KW-0472">Membrane</keyword>
<dbReference type="EMBL" id="MFLA01000016">
    <property type="protein sequence ID" value="OGG59793.1"/>
    <property type="molecule type" value="Genomic_DNA"/>
</dbReference>
<accession>A0A1F6DED3</accession>
<evidence type="ECO:0000256" key="1">
    <source>
        <dbReference type="SAM" id="Phobius"/>
    </source>
</evidence>
<keyword evidence="1" id="KW-0812">Transmembrane</keyword>
<sequence>MKNIKTSYIIIGVIVLFIGGIGLSRYLQSNNPNTASTGAFHWHPSLTIYVKGQRQEIPANIGIGAVHQPMHTHSEDASQGVIHLEFAGAAKNDEIKLSRFLQTWGKDITSFGTNMTMTVNGKPNTEFGDYVFKDGDKVELRYE</sequence>
<gene>
    <name evidence="2" type="ORF">A2765_04365</name>
</gene>
<evidence type="ECO:0008006" key="4">
    <source>
        <dbReference type="Google" id="ProtNLM"/>
    </source>
</evidence>
<proteinExistence type="predicted"/>
<organism evidence="2 3">
    <name type="scientific">Candidatus Kaiserbacteria bacterium RIFCSPHIGHO2_01_FULL_56_24</name>
    <dbReference type="NCBI Taxonomy" id="1798487"/>
    <lineage>
        <taxon>Bacteria</taxon>
        <taxon>Candidatus Kaiseribacteriota</taxon>
    </lineage>
</organism>
<reference evidence="2 3" key="1">
    <citation type="journal article" date="2016" name="Nat. Commun.">
        <title>Thousands of microbial genomes shed light on interconnected biogeochemical processes in an aquifer system.</title>
        <authorList>
            <person name="Anantharaman K."/>
            <person name="Brown C.T."/>
            <person name="Hug L.A."/>
            <person name="Sharon I."/>
            <person name="Castelle C.J."/>
            <person name="Probst A.J."/>
            <person name="Thomas B.C."/>
            <person name="Singh A."/>
            <person name="Wilkins M.J."/>
            <person name="Karaoz U."/>
            <person name="Brodie E.L."/>
            <person name="Williams K.H."/>
            <person name="Hubbard S.S."/>
            <person name="Banfield J.F."/>
        </authorList>
    </citation>
    <scope>NUCLEOTIDE SEQUENCE [LARGE SCALE GENOMIC DNA]</scope>
</reference>
<name>A0A1F6DED3_9BACT</name>
<comment type="caution">
    <text evidence="2">The sequence shown here is derived from an EMBL/GenBank/DDBJ whole genome shotgun (WGS) entry which is preliminary data.</text>
</comment>
<dbReference type="Proteomes" id="UP000176377">
    <property type="component" value="Unassembled WGS sequence"/>
</dbReference>